<dbReference type="Proteomes" id="UP000799118">
    <property type="component" value="Unassembled WGS sequence"/>
</dbReference>
<organism evidence="3 4">
    <name type="scientific">Gymnopus androsaceus JB14</name>
    <dbReference type="NCBI Taxonomy" id="1447944"/>
    <lineage>
        <taxon>Eukaryota</taxon>
        <taxon>Fungi</taxon>
        <taxon>Dikarya</taxon>
        <taxon>Basidiomycota</taxon>
        <taxon>Agaricomycotina</taxon>
        <taxon>Agaricomycetes</taxon>
        <taxon>Agaricomycetidae</taxon>
        <taxon>Agaricales</taxon>
        <taxon>Marasmiineae</taxon>
        <taxon>Omphalotaceae</taxon>
        <taxon>Gymnopus</taxon>
    </lineage>
</organism>
<feature type="region of interest" description="Disordered" evidence="1">
    <location>
        <begin position="85"/>
        <end position="106"/>
    </location>
</feature>
<evidence type="ECO:0000256" key="2">
    <source>
        <dbReference type="SAM" id="Phobius"/>
    </source>
</evidence>
<dbReference type="AlphaFoldDB" id="A0A6A4I7B3"/>
<evidence type="ECO:0000256" key="1">
    <source>
        <dbReference type="SAM" id="MobiDB-lite"/>
    </source>
</evidence>
<evidence type="ECO:0000313" key="4">
    <source>
        <dbReference type="Proteomes" id="UP000799118"/>
    </source>
</evidence>
<reference evidence="3" key="1">
    <citation type="journal article" date="2019" name="Environ. Microbiol.">
        <title>Fungal ecological strategies reflected in gene transcription - a case study of two litter decomposers.</title>
        <authorList>
            <person name="Barbi F."/>
            <person name="Kohler A."/>
            <person name="Barry K."/>
            <person name="Baskaran P."/>
            <person name="Daum C."/>
            <person name="Fauchery L."/>
            <person name="Ihrmark K."/>
            <person name="Kuo A."/>
            <person name="LaButti K."/>
            <person name="Lipzen A."/>
            <person name="Morin E."/>
            <person name="Grigoriev I.V."/>
            <person name="Henrissat B."/>
            <person name="Lindahl B."/>
            <person name="Martin F."/>
        </authorList>
    </citation>
    <scope>NUCLEOTIDE SEQUENCE</scope>
    <source>
        <strain evidence="3">JB14</strain>
    </source>
</reference>
<accession>A0A6A4I7B3</accession>
<sequence>MYPHLHNQPQLQFTAENVDCDSSIEMQPVHEQSLDSFMPHPPDAPLDYPAYDLGGTLYTQPNPPHNTSSSFRDYTSLKLRNFTPSLSRRHRDEPTSIPPPATNPTPLTTSPERLWWELLTLVVFASLELGFDVYCFTQVRSGIQTIGAICAMLSRAIHIGIAVNVANPWQELQNQARHIRLLLYSLLCAVVSIIGLAFQVTASELQIPAWIIATILSGSLLLVSVFMSRTQWDLGWIAHCITVTANAAEGAEEPFPLQSGLTSRNHGATEATPSACLTNPSPAQGK</sequence>
<proteinExistence type="predicted"/>
<protein>
    <recommendedName>
        <fullName evidence="5">Transmembrane protein</fullName>
    </recommendedName>
</protein>
<evidence type="ECO:0000313" key="3">
    <source>
        <dbReference type="EMBL" id="KAE9404615.1"/>
    </source>
</evidence>
<keyword evidence="2" id="KW-0812">Transmembrane</keyword>
<feature type="compositionally biased region" description="Polar residues" evidence="1">
    <location>
        <begin position="259"/>
        <end position="286"/>
    </location>
</feature>
<evidence type="ECO:0008006" key="5">
    <source>
        <dbReference type="Google" id="ProtNLM"/>
    </source>
</evidence>
<feature type="region of interest" description="Disordered" evidence="1">
    <location>
        <begin position="257"/>
        <end position="286"/>
    </location>
</feature>
<feature type="transmembrane region" description="Helical" evidence="2">
    <location>
        <begin position="181"/>
        <end position="201"/>
    </location>
</feature>
<feature type="transmembrane region" description="Helical" evidence="2">
    <location>
        <begin position="207"/>
        <end position="227"/>
    </location>
</feature>
<name>A0A6A4I7B3_9AGAR</name>
<dbReference type="EMBL" id="ML769415">
    <property type="protein sequence ID" value="KAE9404615.1"/>
    <property type="molecule type" value="Genomic_DNA"/>
</dbReference>
<gene>
    <name evidence="3" type="ORF">BT96DRAFT_989175</name>
</gene>
<keyword evidence="2" id="KW-0472">Membrane</keyword>
<keyword evidence="2" id="KW-1133">Transmembrane helix</keyword>
<keyword evidence="4" id="KW-1185">Reference proteome</keyword>